<evidence type="ECO:0000313" key="2">
    <source>
        <dbReference type="Proteomes" id="UP001589568"/>
    </source>
</evidence>
<accession>A0ABV5NX03</accession>
<dbReference type="Proteomes" id="UP001589568">
    <property type="component" value="Unassembled WGS sequence"/>
</dbReference>
<dbReference type="CDD" id="cd07067">
    <property type="entry name" value="HP_PGM_like"/>
    <property type="match status" value="1"/>
</dbReference>
<keyword evidence="2" id="KW-1185">Reference proteome</keyword>
<dbReference type="Gene3D" id="3.40.50.1240">
    <property type="entry name" value="Phosphoglycerate mutase-like"/>
    <property type="match status" value="1"/>
</dbReference>
<gene>
    <name evidence="1" type="ORF">ACFFR3_34975</name>
</gene>
<dbReference type="RefSeq" id="WP_379484532.1">
    <property type="nucleotide sequence ID" value="NZ_JBHMCF010000040.1"/>
</dbReference>
<dbReference type="PANTHER" id="PTHR47623:SF1">
    <property type="entry name" value="OS09G0287300 PROTEIN"/>
    <property type="match status" value="1"/>
</dbReference>
<dbReference type="SMART" id="SM00855">
    <property type="entry name" value="PGAM"/>
    <property type="match status" value="1"/>
</dbReference>
<dbReference type="InterPro" id="IPR013078">
    <property type="entry name" value="His_Pase_superF_clade-1"/>
</dbReference>
<organism evidence="1 2">
    <name type="scientific">Nonomuraea salmonea</name>
    <dbReference type="NCBI Taxonomy" id="46181"/>
    <lineage>
        <taxon>Bacteria</taxon>
        <taxon>Bacillati</taxon>
        <taxon>Actinomycetota</taxon>
        <taxon>Actinomycetes</taxon>
        <taxon>Streptosporangiales</taxon>
        <taxon>Streptosporangiaceae</taxon>
        <taxon>Nonomuraea</taxon>
    </lineage>
</organism>
<dbReference type="SUPFAM" id="SSF53254">
    <property type="entry name" value="Phosphoglycerate mutase-like"/>
    <property type="match status" value="1"/>
</dbReference>
<protein>
    <submittedName>
        <fullName evidence="1">Histidine phosphatase family protein</fullName>
    </submittedName>
</protein>
<dbReference type="InterPro" id="IPR029033">
    <property type="entry name" value="His_PPase_superfam"/>
</dbReference>
<name>A0ABV5NX03_9ACTN</name>
<reference evidence="1 2" key="1">
    <citation type="submission" date="2024-09" db="EMBL/GenBank/DDBJ databases">
        <authorList>
            <person name="Sun Q."/>
            <person name="Mori K."/>
        </authorList>
    </citation>
    <scope>NUCLEOTIDE SEQUENCE [LARGE SCALE GENOMIC DNA]</scope>
    <source>
        <strain evidence="1 2">JCM 3324</strain>
    </source>
</reference>
<dbReference type="PANTHER" id="PTHR47623">
    <property type="entry name" value="OS09G0287300 PROTEIN"/>
    <property type="match status" value="1"/>
</dbReference>
<comment type="caution">
    <text evidence="1">The sequence shown here is derived from an EMBL/GenBank/DDBJ whole genome shotgun (WGS) entry which is preliminary data.</text>
</comment>
<proteinExistence type="predicted"/>
<dbReference type="Pfam" id="PF00300">
    <property type="entry name" value="His_Phos_1"/>
    <property type="match status" value="1"/>
</dbReference>
<sequence>MRTLIVLRHAKAASVPGLVDWERPLTDQGEQDAKRAGEEIRAAGLAPDVVLCSPAARTRRTAELAFPGVEVSYERDIYEAYPDELLELLRRADPEAGTVALCGHNPGVHELALGLAGGDYGFRPGSFAAIAVEPPWEQLSPGEGRLISRWAPDKGH</sequence>
<dbReference type="EMBL" id="JBHMCF010000040">
    <property type="protein sequence ID" value="MFB9474726.1"/>
    <property type="molecule type" value="Genomic_DNA"/>
</dbReference>
<evidence type="ECO:0000313" key="1">
    <source>
        <dbReference type="EMBL" id="MFB9474726.1"/>
    </source>
</evidence>